<evidence type="ECO:0000313" key="3">
    <source>
        <dbReference type="Proteomes" id="UP000249526"/>
    </source>
</evidence>
<evidence type="ECO:0000256" key="1">
    <source>
        <dbReference type="SAM" id="Phobius"/>
    </source>
</evidence>
<feature type="transmembrane region" description="Helical" evidence="1">
    <location>
        <begin position="92"/>
        <end position="111"/>
    </location>
</feature>
<keyword evidence="1" id="KW-0472">Membrane</keyword>
<keyword evidence="1" id="KW-1133">Transmembrane helix</keyword>
<protein>
    <submittedName>
        <fullName evidence="2">Uncharacterized protein</fullName>
    </submittedName>
</protein>
<dbReference type="AlphaFoldDB" id="A0A8G1R1R6"/>
<dbReference type="EMBL" id="KZ825062">
    <property type="protein sequence ID" value="RAH57587.1"/>
    <property type="molecule type" value="Genomic_DNA"/>
</dbReference>
<reference evidence="2 3" key="1">
    <citation type="submission" date="2018-02" db="EMBL/GenBank/DDBJ databases">
        <title>The genomes of Aspergillus section Nigri reveals drivers in fungal speciation.</title>
        <authorList>
            <consortium name="DOE Joint Genome Institute"/>
            <person name="Vesth T.C."/>
            <person name="Nybo J."/>
            <person name="Theobald S."/>
            <person name="Brandl J."/>
            <person name="Frisvad J.C."/>
            <person name="Nielsen K.F."/>
            <person name="Lyhne E.K."/>
            <person name="Kogle M.E."/>
            <person name="Kuo A."/>
            <person name="Riley R."/>
            <person name="Clum A."/>
            <person name="Nolan M."/>
            <person name="Lipzen A."/>
            <person name="Salamov A."/>
            <person name="Henrissat B."/>
            <person name="Wiebenga A."/>
            <person name="De vries R.P."/>
            <person name="Grigoriev I.V."/>
            <person name="Mortensen U.H."/>
            <person name="Andersen M.R."/>
            <person name="Baker S.E."/>
        </authorList>
    </citation>
    <scope>NUCLEOTIDE SEQUENCE [LARGE SCALE GENOMIC DNA]</scope>
    <source>
        <strain evidence="2 3">CBS 112811</strain>
    </source>
</reference>
<proteinExistence type="predicted"/>
<evidence type="ECO:0000313" key="2">
    <source>
        <dbReference type="EMBL" id="RAH57587.1"/>
    </source>
</evidence>
<organism evidence="2 3">
    <name type="scientific">Aspergillus piperis CBS 112811</name>
    <dbReference type="NCBI Taxonomy" id="1448313"/>
    <lineage>
        <taxon>Eukaryota</taxon>
        <taxon>Fungi</taxon>
        <taxon>Dikarya</taxon>
        <taxon>Ascomycota</taxon>
        <taxon>Pezizomycotina</taxon>
        <taxon>Eurotiomycetes</taxon>
        <taxon>Eurotiomycetidae</taxon>
        <taxon>Eurotiales</taxon>
        <taxon>Aspergillaceae</taxon>
        <taxon>Aspergillus</taxon>
        <taxon>Aspergillus subgen. Circumdati</taxon>
    </lineage>
</organism>
<feature type="transmembrane region" description="Helical" evidence="1">
    <location>
        <begin position="63"/>
        <end position="80"/>
    </location>
</feature>
<sequence>MQEYQTRHWKRLDFLSTRAKAYQDIRYMSWASRISRPIHDSPSPDISHPWQSTEDGKIRMKDILCNIVTFLLFFILASRATKLISGIATGDIIFAFPRIVQIIIHLVSYMLI</sequence>
<accession>A0A8G1R1R6</accession>
<keyword evidence="1" id="KW-0812">Transmembrane</keyword>
<dbReference type="GeneID" id="37158782"/>
<dbReference type="Proteomes" id="UP000249526">
    <property type="component" value="Unassembled WGS sequence"/>
</dbReference>
<name>A0A8G1R1R6_9EURO</name>
<keyword evidence="3" id="KW-1185">Reference proteome</keyword>
<dbReference type="RefSeq" id="XP_025515509.1">
    <property type="nucleotide sequence ID" value="XM_025655380.1"/>
</dbReference>
<gene>
    <name evidence="2" type="ORF">BO85DRAFT_306644</name>
</gene>